<dbReference type="Pfam" id="PF01094">
    <property type="entry name" value="ANF_receptor"/>
    <property type="match status" value="1"/>
</dbReference>
<dbReference type="RefSeq" id="XP_067522961.1">
    <property type="nucleotide sequence ID" value="XM_067666860.1"/>
</dbReference>
<dbReference type="AlphaFoldDB" id="I1CGI5"/>
<dbReference type="InParanoid" id="I1CGI5"/>
<comment type="subcellular location">
    <subcellularLocation>
        <location evidence="1">Membrane</location>
    </subcellularLocation>
</comment>
<evidence type="ECO:0000256" key="4">
    <source>
        <dbReference type="ARBA" id="ARBA00023136"/>
    </source>
</evidence>
<dbReference type="EMBL" id="CH476741">
    <property type="protein sequence ID" value="EIE87565.1"/>
    <property type="molecule type" value="Genomic_DNA"/>
</dbReference>
<dbReference type="STRING" id="246409.I1CGI5"/>
<dbReference type="VEuPathDB" id="FungiDB:RO3G_12276"/>
<dbReference type="GeneID" id="93619241"/>
<dbReference type="Proteomes" id="UP000009138">
    <property type="component" value="Unassembled WGS sequence"/>
</dbReference>
<proteinExistence type="predicted"/>
<protein>
    <recommendedName>
        <fullName evidence="5">Receptor ligand binding region domain-containing protein</fullName>
    </recommendedName>
</protein>
<dbReference type="SUPFAM" id="SSF53822">
    <property type="entry name" value="Periplasmic binding protein-like I"/>
    <property type="match status" value="1"/>
</dbReference>
<evidence type="ECO:0000313" key="6">
    <source>
        <dbReference type="EMBL" id="EIE87565.1"/>
    </source>
</evidence>
<keyword evidence="2" id="KW-0812">Transmembrane</keyword>
<feature type="domain" description="Receptor ligand binding region" evidence="5">
    <location>
        <begin position="6"/>
        <end position="83"/>
    </location>
</feature>
<evidence type="ECO:0000256" key="1">
    <source>
        <dbReference type="ARBA" id="ARBA00004370"/>
    </source>
</evidence>
<dbReference type="InterPro" id="IPR028082">
    <property type="entry name" value="Peripla_BP_I"/>
</dbReference>
<keyword evidence="7" id="KW-1185">Reference proteome</keyword>
<name>I1CGI5_RHIO9</name>
<sequence>MTNSYINAVIGDVTSDLTKASASVTSLAKIPQCSAAPGLFGSSDKSSTYLFHTSSTSIPPMSAIASWISHMGWRQYAIIFTDNVVEQDAALDDMNLTGARIVILITTKLYQQRSILSKAKNMGYMSKGWVWLLPNDLSRSDMNFSSYDGLMYISNLWNLTDNPAYAELYQTWQSQPVPANL</sequence>
<reference evidence="6 7" key="1">
    <citation type="journal article" date="2009" name="PLoS Genet.">
        <title>Genomic analysis of the basal lineage fungus Rhizopus oryzae reveals a whole-genome duplication.</title>
        <authorList>
            <person name="Ma L.-J."/>
            <person name="Ibrahim A.S."/>
            <person name="Skory C."/>
            <person name="Grabherr M.G."/>
            <person name="Burger G."/>
            <person name="Butler M."/>
            <person name="Elias M."/>
            <person name="Idnurm A."/>
            <person name="Lang B.F."/>
            <person name="Sone T."/>
            <person name="Abe A."/>
            <person name="Calvo S.E."/>
            <person name="Corrochano L.M."/>
            <person name="Engels R."/>
            <person name="Fu J."/>
            <person name="Hansberg W."/>
            <person name="Kim J.-M."/>
            <person name="Kodira C.D."/>
            <person name="Koehrsen M.J."/>
            <person name="Liu B."/>
            <person name="Miranda-Saavedra D."/>
            <person name="O'Leary S."/>
            <person name="Ortiz-Castellanos L."/>
            <person name="Poulter R."/>
            <person name="Rodriguez-Romero J."/>
            <person name="Ruiz-Herrera J."/>
            <person name="Shen Y.-Q."/>
            <person name="Zeng Q."/>
            <person name="Galagan J."/>
            <person name="Birren B.W."/>
            <person name="Cuomo C.A."/>
            <person name="Wickes B.L."/>
        </authorList>
    </citation>
    <scope>NUCLEOTIDE SEQUENCE [LARGE SCALE GENOMIC DNA]</scope>
    <source>
        <strain evidence="7">RA 99-880 / ATCC MYA-4621 / FGSC 9543 / NRRL 43880</strain>
    </source>
</reference>
<accession>I1CGI5</accession>
<evidence type="ECO:0000256" key="2">
    <source>
        <dbReference type="ARBA" id="ARBA00022692"/>
    </source>
</evidence>
<organism evidence="6 7">
    <name type="scientific">Rhizopus delemar (strain RA 99-880 / ATCC MYA-4621 / FGSC 9543 / NRRL 43880)</name>
    <name type="common">Mucormycosis agent</name>
    <name type="synonym">Rhizopus arrhizus var. delemar</name>
    <dbReference type="NCBI Taxonomy" id="246409"/>
    <lineage>
        <taxon>Eukaryota</taxon>
        <taxon>Fungi</taxon>
        <taxon>Fungi incertae sedis</taxon>
        <taxon>Mucoromycota</taxon>
        <taxon>Mucoromycotina</taxon>
        <taxon>Mucoromycetes</taxon>
        <taxon>Mucorales</taxon>
        <taxon>Mucorineae</taxon>
        <taxon>Rhizopodaceae</taxon>
        <taxon>Rhizopus</taxon>
    </lineage>
</organism>
<keyword evidence="4" id="KW-0472">Membrane</keyword>
<dbReference type="InterPro" id="IPR001828">
    <property type="entry name" value="ANF_lig-bd_rcpt"/>
</dbReference>
<gene>
    <name evidence="6" type="ORF">RO3G_12276</name>
</gene>
<dbReference type="GO" id="GO:0016020">
    <property type="term" value="C:membrane"/>
    <property type="evidence" value="ECO:0007669"/>
    <property type="project" value="UniProtKB-SubCell"/>
</dbReference>
<evidence type="ECO:0000259" key="5">
    <source>
        <dbReference type="Pfam" id="PF01094"/>
    </source>
</evidence>
<evidence type="ECO:0000256" key="3">
    <source>
        <dbReference type="ARBA" id="ARBA00022989"/>
    </source>
</evidence>
<evidence type="ECO:0000313" key="7">
    <source>
        <dbReference type="Proteomes" id="UP000009138"/>
    </source>
</evidence>
<dbReference type="Gene3D" id="3.40.50.2300">
    <property type="match status" value="3"/>
</dbReference>
<keyword evidence="3" id="KW-1133">Transmembrane helix</keyword>